<keyword evidence="3" id="KW-1185">Reference proteome</keyword>
<dbReference type="AlphaFoldDB" id="A0AAW0NZD1"/>
<evidence type="ECO:0000313" key="3">
    <source>
        <dbReference type="Proteomes" id="UP001460270"/>
    </source>
</evidence>
<evidence type="ECO:0000256" key="1">
    <source>
        <dbReference type="SAM" id="MobiDB-lite"/>
    </source>
</evidence>
<organism evidence="2 3">
    <name type="scientific">Mugilogobius chulae</name>
    <name type="common">yellowstripe goby</name>
    <dbReference type="NCBI Taxonomy" id="88201"/>
    <lineage>
        <taxon>Eukaryota</taxon>
        <taxon>Metazoa</taxon>
        <taxon>Chordata</taxon>
        <taxon>Craniata</taxon>
        <taxon>Vertebrata</taxon>
        <taxon>Euteleostomi</taxon>
        <taxon>Actinopterygii</taxon>
        <taxon>Neopterygii</taxon>
        <taxon>Teleostei</taxon>
        <taxon>Neoteleostei</taxon>
        <taxon>Acanthomorphata</taxon>
        <taxon>Gobiaria</taxon>
        <taxon>Gobiiformes</taxon>
        <taxon>Gobioidei</taxon>
        <taxon>Gobiidae</taxon>
        <taxon>Gobionellinae</taxon>
        <taxon>Mugilogobius</taxon>
    </lineage>
</organism>
<protein>
    <submittedName>
        <fullName evidence="2">Uncharacterized protein</fullName>
    </submittedName>
</protein>
<dbReference type="PANTHER" id="PTHR36869:SF1">
    <property type="entry name" value="CHROMOSOME 16 OPEN READING FRAME 46"/>
    <property type="match status" value="1"/>
</dbReference>
<evidence type="ECO:0000313" key="2">
    <source>
        <dbReference type="EMBL" id="KAK7913026.1"/>
    </source>
</evidence>
<reference evidence="3" key="1">
    <citation type="submission" date="2024-04" db="EMBL/GenBank/DDBJ databases">
        <title>Salinicola lusitanus LLJ914,a marine bacterium isolated from the Okinawa Trough.</title>
        <authorList>
            <person name="Li J."/>
        </authorList>
    </citation>
    <scope>NUCLEOTIDE SEQUENCE [LARGE SCALE GENOMIC DNA]</scope>
</reference>
<comment type="caution">
    <text evidence="2">The sequence shown here is derived from an EMBL/GenBank/DDBJ whole genome shotgun (WGS) entry which is preliminary data.</text>
</comment>
<accession>A0AAW0NZD1</accession>
<sequence>MELMRTSNQIRLRRSSYPRYIMADWKIMVSGAADQCNEILTERRPDKTPERRHVNILLDLSEEEITKDLHPYEYRCNQGWEEAVCGWERVAPLTTLLLAEKTDNKPKHKETERDSSTSLEPDSDLTSETQMRPPTGSRPSQSSQNTWAINKHNESNPTPEIPEIPPVEGISRTTANLVMGDQTRDTRTPFQHQQVIPQCNLAGNRSPKTRKNSLKTNNALVPIKNFTFYHLSICHKINISTSINKVIRLWKTFSLLIR</sequence>
<feature type="compositionally biased region" description="Basic and acidic residues" evidence="1">
    <location>
        <begin position="101"/>
        <end position="115"/>
    </location>
</feature>
<dbReference type="EMBL" id="JBBPFD010000009">
    <property type="protein sequence ID" value="KAK7913026.1"/>
    <property type="molecule type" value="Genomic_DNA"/>
</dbReference>
<dbReference type="InterPro" id="IPR027836">
    <property type="entry name" value="DUF4529"/>
</dbReference>
<feature type="region of interest" description="Disordered" evidence="1">
    <location>
        <begin position="101"/>
        <end position="144"/>
    </location>
</feature>
<dbReference type="PANTHER" id="PTHR36869">
    <property type="entry name" value="CHROMOSOME 16 OPEN READING FRAME 46"/>
    <property type="match status" value="1"/>
</dbReference>
<feature type="compositionally biased region" description="Polar residues" evidence="1">
    <location>
        <begin position="116"/>
        <end position="144"/>
    </location>
</feature>
<proteinExistence type="predicted"/>
<gene>
    <name evidence="2" type="ORF">WMY93_013237</name>
</gene>
<dbReference type="Proteomes" id="UP001460270">
    <property type="component" value="Unassembled WGS sequence"/>
</dbReference>
<name>A0AAW0NZD1_9GOBI</name>
<dbReference type="Pfam" id="PF15032">
    <property type="entry name" value="DUF4529"/>
    <property type="match status" value="1"/>
</dbReference>